<keyword evidence="5" id="KW-1185">Reference proteome</keyword>
<sequence>MRKALFALPLAAAAAFATPALAQPYGHNDYASADARAAAPWVLGTAAGTAVALGAYNGWYTGWGAAGAALPTSAVGAAAVGGVAAMGTVAFIGGWMQPCSGFQALFDLNHGRCVNGQYVGDRVSYNEPGPDRPYRRHHHRRSYR</sequence>
<gene>
    <name evidence="4" type="ORF">DW352_18700</name>
</gene>
<evidence type="ECO:0000256" key="2">
    <source>
        <dbReference type="SAM" id="Phobius"/>
    </source>
</evidence>
<dbReference type="AlphaFoldDB" id="A0A345ZZL8"/>
<keyword evidence="2" id="KW-0812">Transmembrane</keyword>
<dbReference type="EMBL" id="CP031417">
    <property type="protein sequence ID" value="AXK82365.1"/>
    <property type="molecule type" value="Genomic_DNA"/>
</dbReference>
<dbReference type="Proteomes" id="UP000254889">
    <property type="component" value="Chromosome"/>
</dbReference>
<accession>A0A345ZZL8</accession>
<protein>
    <submittedName>
        <fullName evidence="4">Uncharacterized protein</fullName>
    </submittedName>
</protein>
<evidence type="ECO:0000313" key="4">
    <source>
        <dbReference type="EMBL" id="AXK82365.1"/>
    </source>
</evidence>
<feature type="chain" id="PRO_5016890121" evidence="3">
    <location>
        <begin position="23"/>
        <end position="144"/>
    </location>
</feature>
<keyword evidence="2" id="KW-0472">Membrane</keyword>
<evidence type="ECO:0000313" key="5">
    <source>
        <dbReference type="Proteomes" id="UP000254889"/>
    </source>
</evidence>
<proteinExistence type="predicted"/>
<dbReference type="RefSeq" id="WP_115692744.1">
    <property type="nucleotide sequence ID" value="NZ_CP031417.1"/>
</dbReference>
<feature type="transmembrane region" description="Helical" evidence="2">
    <location>
        <begin position="68"/>
        <end position="96"/>
    </location>
</feature>
<reference evidence="4 5" key="1">
    <citation type="submission" date="2018-07" db="EMBL/GenBank/DDBJ databases">
        <authorList>
            <person name="Quirk P.G."/>
            <person name="Krulwich T.A."/>
        </authorList>
    </citation>
    <scope>NUCLEOTIDE SEQUENCE [LARGE SCALE GENOMIC DNA]</scope>
    <source>
        <strain evidence="4 5">CC-BB4</strain>
    </source>
</reference>
<feature type="signal peptide" evidence="3">
    <location>
        <begin position="1"/>
        <end position="22"/>
    </location>
</feature>
<keyword evidence="3" id="KW-0732">Signal</keyword>
<dbReference type="KEGG" id="ptaw:DW352_18700"/>
<feature type="compositionally biased region" description="Basic residues" evidence="1">
    <location>
        <begin position="134"/>
        <end position="144"/>
    </location>
</feature>
<keyword evidence="2" id="KW-1133">Transmembrane helix</keyword>
<evidence type="ECO:0000256" key="3">
    <source>
        <dbReference type="SAM" id="SignalP"/>
    </source>
</evidence>
<organism evidence="4 5">
    <name type="scientific">Pseudolabrys taiwanensis</name>
    <dbReference type="NCBI Taxonomy" id="331696"/>
    <lineage>
        <taxon>Bacteria</taxon>
        <taxon>Pseudomonadati</taxon>
        <taxon>Pseudomonadota</taxon>
        <taxon>Alphaproteobacteria</taxon>
        <taxon>Hyphomicrobiales</taxon>
        <taxon>Xanthobacteraceae</taxon>
        <taxon>Pseudolabrys</taxon>
    </lineage>
</organism>
<feature type="region of interest" description="Disordered" evidence="1">
    <location>
        <begin position="124"/>
        <end position="144"/>
    </location>
</feature>
<name>A0A345ZZL8_9HYPH</name>
<evidence type="ECO:0000256" key="1">
    <source>
        <dbReference type="SAM" id="MobiDB-lite"/>
    </source>
</evidence>
<feature type="transmembrane region" description="Helical" evidence="2">
    <location>
        <begin position="38"/>
        <end position="56"/>
    </location>
</feature>